<dbReference type="STRING" id="36849.OXPF_09080"/>
<name>A0A0P8YER5_9CLOT</name>
<comment type="caution">
    <text evidence="1">The sequence shown here is derived from an EMBL/GenBank/DDBJ whole genome shotgun (WGS) entry which is preliminary data.</text>
</comment>
<dbReference type="Proteomes" id="UP000050326">
    <property type="component" value="Unassembled WGS sequence"/>
</dbReference>
<evidence type="ECO:0000313" key="2">
    <source>
        <dbReference type="Proteomes" id="UP000050326"/>
    </source>
</evidence>
<accession>A0A0P8YER5</accession>
<dbReference type="RefSeq" id="WP_278308342.1">
    <property type="nucleotide sequence ID" value="NZ_LKET01000021.1"/>
</dbReference>
<reference evidence="1 2" key="1">
    <citation type="submission" date="2015-09" db="EMBL/GenBank/DDBJ databases">
        <title>Genome sequence of Oxobacter pfennigii DSM 3222.</title>
        <authorList>
            <person name="Poehlein A."/>
            <person name="Bengelsdorf F.R."/>
            <person name="Schiel-Bengelsdorf B."/>
            <person name="Duerre P."/>
            <person name="Daniel R."/>
        </authorList>
    </citation>
    <scope>NUCLEOTIDE SEQUENCE [LARGE SCALE GENOMIC DNA]</scope>
    <source>
        <strain evidence="1 2">DSM 3222</strain>
    </source>
</reference>
<dbReference type="AlphaFoldDB" id="A0A0P8YER5"/>
<gene>
    <name evidence="1" type="ORF">OXPF_09080</name>
</gene>
<organism evidence="1 2">
    <name type="scientific">Oxobacter pfennigii</name>
    <dbReference type="NCBI Taxonomy" id="36849"/>
    <lineage>
        <taxon>Bacteria</taxon>
        <taxon>Bacillati</taxon>
        <taxon>Bacillota</taxon>
        <taxon>Clostridia</taxon>
        <taxon>Eubacteriales</taxon>
        <taxon>Clostridiaceae</taxon>
        <taxon>Oxobacter</taxon>
    </lineage>
</organism>
<keyword evidence="2" id="KW-1185">Reference proteome</keyword>
<evidence type="ECO:0000313" key="1">
    <source>
        <dbReference type="EMBL" id="KPU45675.1"/>
    </source>
</evidence>
<protein>
    <submittedName>
        <fullName evidence="1">Uncharacterized protein</fullName>
    </submittedName>
</protein>
<proteinExistence type="predicted"/>
<dbReference type="EMBL" id="LKET01000021">
    <property type="protein sequence ID" value="KPU45675.1"/>
    <property type="molecule type" value="Genomic_DNA"/>
</dbReference>
<sequence>MMNRRRMMKSVHGPGTVGIMAGVLGLGIATAVFMKMRSHW</sequence>